<dbReference type="PANTHER" id="PTHR42756:SF1">
    <property type="entry name" value="TRANSCRIPTIONAL REPRESSOR OF EMRAB OPERON"/>
    <property type="match status" value="1"/>
</dbReference>
<dbReference type="InterPro" id="IPR036390">
    <property type="entry name" value="WH_DNA-bd_sf"/>
</dbReference>
<dbReference type="RefSeq" id="WP_327598053.1">
    <property type="nucleotide sequence ID" value="NZ_JAYXHS010000001.1"/>
</dbReference>
<comment type="caution">
    <text evidence="5">The sequence shown here is derived from an EMBL/GenBank/DDBJ whole genome shotgun (WGS) entry which is preliminary data.</text>
</comment>
<proteinExistence type="predicted"/>
<dbReference type="Pfam" id="PF12802">
    <property type="entry name" value="MarR_2"/>
    <property type="match status" value="1"/>
</dbReference>
<sequence>MFDQCLYFNTTSLARLLEREWTAAFKPFELTPPQAFLLRTVLNQPGLLQRELADMMTIARPTATRLLDGLQEKALIERRSSANDGREWEIHPTRAARAIETGLNEASGAVTKRLKKQLGTDVFAGVVGQLKEIRSSLG</sequence>
<dbReference type="SUPFAM" id="SSF46785">
    <property type="entry name" value="Winged helix' DNA-binding domain"/>
    <property type="match status" value="1"/>
</dbReference>
<accession>A0ABU6JZJ0</accession>
<dbReference type="InterPro" id="IPR000835">
    <property type="entry name" value="HTH_MarR-typ"/>
</dbReference>
<dbReference type="PANTHER" id="PTHR42756">
    <property type="entry name" value="TRANSCRIPTIONAL REGULATOR, MARR"/>
    <property type="match status" value="1"/>
</dbReference>
<gene>
    <name evidence="5" type="ORF">VVD49_05100</name>
</gene>
<dbReference type="Gene3D" id="1.10.10.10">
    <property type="entry name" value="Winged helix-like DNA-binding domain superfamily/Winged helix DNA-binding domain"/>
    <property type="match status" value="1"/>
</dbReference>
<evidence type="ECO:0000259" key="4">
    <source>
        <dbReference type="PROSITE" id="PS50995"/>
    </source>
</evidence>
<dbReference type="SMART" id="SM00347">
    <property type="entry name" value="HTH_MARR"/>
    <property type="match status" value="1"/>
</dbReference>
<evidence type="ECO:0000256" key="3">
    <source>
        <dbReference type="ARBA" id="ARBA00023163"/>
    </source>
</evidence>
<keyword evidence="6" id="KW-1185">Reference proteome</keyword>
<keyword evidence="2" id="KW-0238">DNA-binding</keyword>
<dbReference type="EMBL" id="JAYXHS010000001">
    <property type="protein sequence ID" value="MEC5385089.1"/>
    <property type="molecule type" value="Genomic_DNA"/>
</dbReference>
<protein>
    <submittedName>
        <fullName evidence="5">MarR family transcriptional regulator</fullName>
    </submittedName>
</protein>
<evidence type="ECO:0000313" key="5">
    <source>
        <dbReference type="EMBL" id="MEC5385089.1"/>
    </source>
</evidence>
<keyword evidence="1" id="KW-0805">Transcription regulation</keyword>
<dbReference type="PRINTS" id="PR00598">
    <property type="entry name" value="HTHMARR"/>
</dbReference>
<name>A0ABU6JZJ0_9RHOO</name>
<keyword evidence="3" id="KW-0804">Transcription</keyword>
<evidence type="ECO:0000313" key="6">
    <source>
        <dbReference type="Proteomes" id="UP001331561"/>
    </source>
</evidence>
<evidence type="ECO:0000256" key="2">
    <source>
        <dbReference type="ARBA" id="ARBA00023125"/>
    </source>
</evidence>
<dbReference type="PROSITE" id="PS50995">
    <property type="entry name" value="HTH_MARR_2"/>
    <property type="match status" value="1"/>
</dbReference>
<evidence type="ECO:0000256" key="1">
    <source>
        <dbReference type="ARBA" id="ARBA00023015"/>
    </source>
</evidence>
<dbReference type="InterPro" id="IPR036388">
    <property type="entry name" value="WH-like_DNA-bd_sf"/>
</dbReference>
<organism evidence="5 6">
    <name type="scientific">Uliginosibacterium silvisoli</name>
    <dbReference type="NCBI Taxonomy" id="3114758"/>
    <lineage>
        <taxon>Bacteria</taxon>
        <taxon>Pseudomonadati</taxon>
        <taxon>Pseudomonadota</taxon>
        <taxon>Betaproteobacteria</taxon>
        <taxon>Rhodocyclales</taxon>
        <taxon>Zoogloeaceae</taxon>
        <taxon>Uliginosibacterium</taxon>
    </lineage>
</organism>
<dbReference type="Proteomes" id="UP001331561">
    <property type="component" value="Unassembled WGS sequence"/>
</dbReference>
<reference evidence="5 6" key="1">
    <citation type="submission" date="2024-01" db="EMBL/GenBank/DDBJ databases">
        <title>Uliginosibacterium soil sp. nov.</title>
        <authorList>
            <person name="Lv Y."/>
        </authorList>
    </citation>
    <scope>NUCLEOTIDE SEQUENCE [LARGE SCALE GENOMIC DNA]</scope>
    <source>
        <strain evidence="5 6">H3</strain>
    </source>
</reference>
<feature type="domain" description="HTH marR-type" evidence="4">
    <location>
        <begin position="1"/>
        <end position="138"/>
    </location>
</feature>